<protein>
    <submittedName>
        <fullName evidence="1">Uncharacterized protein</fullName>
    </submittedName>
</protein>
<reference evidence="1 2" key="1">
    <citation type="journal article" date="2022" name="Hortic Res">
        <title>A haplotype resolved chromosomal level avocado genome allows analysis of novel avocado genes.</title>
        <authorList>
            <person name="Nath O."/>
            <person name="Fletcher S.J."/>
            <person name="Hayward A."/>
            <person name="Shaw L.M."/>
            <person name="Masouleh A.K."/>
            <person name="Furtado A."/>
            <person name="Henry R.J."/>
            <person name="Mitter N."/>
        </authorList>
    </citation>
    <scope>NUCLEOTIDE SEQUENCE [LARGE SCALE GENOMIC DNA]</scope>
    <source>
        <strain evidence="2">cv. Hass</strain>
    </source>
</reference>
<gene>
    <name evidence="1" type="ORF">MRB53_010554</name>
</gene>
<dbReference type="EMBL" id="CM056811">
    <property type="protein sequence ID" value="KAJ8636287.1"/>
    <property type="molecule type" value="Genomic_DNA"/>
</dbReference>
<evidence type="ECO:0000313" key="2">
    <source>
        <dbReference type="Proteomes" id="UP001234297"/>
    </source>
</evidence>
<comment type="caution">
    <text evidence="1">The sequence shown here is derived from an EMBL/GenBank/DDBJ whole genome shotgun (WGS) entry which is preliminary data.</text>
</comment>
<dbReference type="Proteomes" id="UP001234297">
    <property type="component" value="Chromosome 3"/>
</dbReference>
<organism evidence="1 2">
    <name type="scientific">Persea americana</name>
    <name type="common">Avocado</name>
    <dbReference type="NCBI Taxonomy" id="3435"/>
    <lineage>
        <taxon>Eukaryota</taxon>
        <taxon>Viridiplantae</taxon>
        <taxon>Streptophyta</taxon>
        <taxon>Embryophyta</taxon>
        <taxon>Tracheophyta</taxon>
        <taxon>Spermatophyta</taxon>
        <taxon>Magnoliopsida</taxon>
        <taxon>Magnoliidae</taxon>
        <taxon>Laurales</taxon>
        <taxon>Lauraceae</taxon>
        <taxon>Persea</taxon>
    </lineage>
</organism>
<sequence>MDATCSRSFSAAFNLKIRRFGAFPLHRLLDFEQRADRFERWRSGVLCCYSETEFRKLALATGKKVEKIEEWRFEQKKSHRRSRIQAMPREREREKGK</sequence>
<accession>A0ACC2LT53</accession>
<name>A0ACC2LT53_PERAE</name>
<proteinExistence type="predicted"/>
<keyword evidence="2" id="KW-1185">Reference proteome</keyword>
<evidence type="ECO:0000313" key="1">
    <source>
        <dbReference type="EMBL" id="KAJ8636287.1"/>
    </source>
</evidence>